<feature type="compositionally biased region" description="Acidic residues" evidence="1">
    <location>
        <begin position="176"/>
        <end position="209"/>
    </location>
</feature>
<feature type="compositionally biased region" description="Acidic residues" evidence="1">
    <location>
        <begin position="218"/>
        <end position="236"/>
    </location>
</feature>
<evidence type="ECO:0000313" key="3">
    <source>
        <dbReference type="Proteomes" id="UP000314294"/>
    </source>
</evidence>
<comment type="caution">
    <text evidence="2">The sequence shown here is derived from an EMBL/GenBank/DDBJ whole genome shotgun (WGS) entry which is preliminary data.</text>
</comment>
<reference evidence="2 3" key="1">
    <citation type="submission" date="2019-03" db="EMBL/GenBank/DDBJ databases">
        <title>First draft genome of Liparis tanakae, snailfish: a comprehensive survey of snailfish specific genes.</title>
        <authorList>
            <person name="Kim W."/>
            <person name="Song I."/>
            <person name="Jeong J.-H."/>
            <person name="Kim D."/>
            <person name="Kim S."/>
            <person name="Ryu S."/>
            <person name="Song J.Y."/>
            <person name="Lee S.K."/>
        </authorList>
    </citation>
    <scope>NUCLEOTIDE SEQUENCE [LARGE SCALE GENOMIC DNA]</scope>
    <source>
        <tissue evidence="2">Muscle</tissue>
    </source>
</reference>
<feature type="region of interest" description="Disordered" evidence="1">
    <location>
        <begin position="8"/>
        <end position="30"/>
    </location>
</feature>
<organism evidence="2 3">
    <name type="scientific">Liparis tanakae</name>
    <name type="common">Tanaka's snailfish</name>
    <dbReference type="NCBI Taxonomy" id="230148"/>
    <lineage>
        <taxon>Eukaryota</taxon>
        <taxon>Metazoa</taxon>
        <taxon>Chordata</taxon>
        <taxon>Craniata</taxon>
        <taxon>Vertebrata</taxon>
        <taxon>Euteleostomi</taxon>
        <taxon>Actinopterygii</taxon>
        <taxon>Neopterygii</taxon>
        <taxon>Teleostei</taxon>
        <taxon>Neoteleostei</taxon>
        <taxon>Acanthomorphata</taxon>
        <taxon>Eupercaria</taxon>
        <taxon>Perciformes</taxon>
        <taxon>Cottioidei</taxon>
        <taxon>Cottales</taxon>
        <taxon>Liparidae</taxon>
        <taxon>Liparis</taxon>
    </lineage>
</organism>
<evidence type="ECO:0000313" key="2">
    <source>
        <dbReference type="EMBL" id="TNN38480.1"/>
    </source>
</evidence>
<keyword evidence="3" id="KW-1185">Reference proteome</keyword>
<feature type="region of interest" description="Disordered" evidence="1">
    <location>
        <begin position="160"/>
        <end position="236"/>
    </location>
</feature>
<dbReference type="EMBL" id="SRLO01001368">
    <property type="protein sequence ID" value="TNN38480.1"/>
    <property type="molecule type" value="Genomic_DNA"/>
</dbReference>
<gene>
    <name evidence="2" type="ORF">EYF80_051348</name>
</gene>
<name>A0A4Z2FC76_9TELE</name>
<accession>A0A4Z2FC76</accession>
<dbReference type="Proteomes" id="UP000314294">
    <property type="component" value="Unassembled WGS sequence"/>
</dbReference>
<evidence type="ECO:0000256" key="1">
    <source>
        <dbReference type="SAM" id="MobiDB-lite"/>
    </source>
</evidence>
<proteinExistence type="predicted"/>
<sequence length="236" mass="25196">MAAVWNTVTGDRPLNAAAPPNHSRPITAAQSQPSNQLIDCRVHVGASVVKRVTAGAPAPQLQLSLIPPAGAARATPASRPAAGCVAVATSSASFLLMAPTYQLLSSCSSATVYGLKDDGGKKSGFRSSIFCSTSMWAAAFLLSSSSSRLLLLWISSTRDCSSSELEEEGGGGGGEEKEEEEEEEEVVEEGGEEEQEKEEKEEEEEGEGEEERRRKGEEEEDEEDEEEEEVVEDGEK</sequence>
<protein>
    <submittedName>
        <fullName evidence="2">Uncharacterized protein</fullName>
    </submittedName>
</protein>
<dbReference type="AlphaFoldDB" id="A0A4Z2FC76"/>